<sequence>MTMVPKVNPFSGDWTCRTIEGCLLERRPGLDRSKCSHRMKMVISAVNPLIHMSPCTTKSCTFSTLLLEPSLYCYSVSAKLSTAVASVLSNLLAPVCSLLKESVPGLHQGTLQGLFPGEKAQAVIHLLQDESKAHAEEELGPCPSLKLRGFRLGKGFPPPPQHLRSQAHPFPNLKPLPDGRLGVTWVPRRFPGPRPFKSLWRTAMAQTLSLRCRWLCELSVPPAQSATLATPSPAPCASRWPNRGRSGVMETKKPLPHDPRPQPAEASHSPVPVLGETEMAPVTEAGSPRRQEAACPVIPGRSQQQKPHISCPTSWGIPGHSQPEKLPTLHLREDREAARLRARSQHLWLATAW</sequence>
<evidence type="ECO:0000313" key="2">
    <source>
        <dbReference type="EMBL" id="KAK1345676.1"/>
    </source>
</evidence>
<proteinExistence type="predicted"/>
<accession>A0AA40LTJ2</accession>
<reference evidence="2" key="1">
    <citation type="submission" date="2023-06" db="EMBL/GenBank/DDBJ databases">
        <title>Reference genome for the Northern bat (Eptesicus nilssonii), a most northern bat species.</title>
        <authorList>
            <person name="Laine V.N."/>
            <person name="Pulliainen A.T."/>
            <person name="Lilley T.M."/>
        </authorList>
    </citation>
    <scope>NUCLEOTIDE SEQUENCE</scope>
    <source>
        <strain evidence="2">BLF_Eptnil</strain>
        <tissue evidence="2">Kidney</tissue>
    </source>
</reference>
<dbReference type="Proteomes" id="UP001177744">
    <property type="component" value="Unassembled WGS sequence"/>
</dbReference>
<protein>
    <submittedName>
        <fullName evidence="2">Uncharacterized protein</fullName>
    </submittedName>
</protein>
<feature type="region of interest" description="Disordered" evidence="1">
    <location>
        <begin position="224"/>
        <end position="273"/>
    </location>
</feature>
<comment type="caution">
    <text evidence="2">The sequence shown here is derived from an EMBL/GenBank/DDBJ whole genome shotgun (WGS) entry which is preliminary data.</text>
</comment>
<keyword evidence="3" id="KW-1185">Reference proteome</keyword>
<organism evidence="2 3">
    <name type="scientific">Cnephaeus nilssonii</name>
    <name type="common">Northern bat</name>
    <name type="synonym">Eptesicus nilssonii</name>
    <dbReference type="NCBI Taxonomy" id="3371016"/>
    <lineage>
        <taxon>Eukaryota</taxon>
        <taxon>Metazoa</taxon>
        <taxon>Chordata</taxon>
        <taxon>Craniata</taxon>
        <taxon>Vertebrata</taxon>
        <taxon>Euteleostomi</taxon>
        <taxon>Mammalia</taxon>
        <taxon>Eutheria</taxon>
        <taxon>Laurasiatheria</taxon>
        <taxon>Chiroptera</taxon>
        <taxon>Yangochiroptera</taxon>
        <taxon>Vespertilionidae</taxon>
        <taxon>Cnephaeus</taxon>
    </lineage>
</organism>
<dbReference type="EMBL" id="JAULJE010000002">
    <property type="protein sequence ID" value="KAK1345676.1"/>
    <property type="molecule type" value="Genomic_DNA"/>
</dbReference>
<feature type="compositionally biased region" description="Basic and acidic residues" evidence="1">
    <location>
        <begin position="250"/>
        <end position="260"/>
    </location>
</feature>
<evidence type="ECO:0000313" key="3">
    <source>
        <dbReference type="Proteomes" id="UP001177744"/>
    </source>
</evidence>
<feature type="compositionally biased region" description="Polar residues" evidence="1">
    <location>
        <begin position="301"/>
        <end position="313"/>
    </location>
</feature>
<feature type="region of interest" description="Disordered" evidence="1">
    <location>
        <begin position="299"/>
        <end position="325"/>
    </location>
</feature>
<dbReference type="AlphaFoldDB" id="A0AA40LTJ2"/>
<gene>
    <name evidence="2" type="ORF">QTO34_008140</name>
</gene>
<name>A0AA40LTJ2_CNENI</name>
<evidence type="ECO:0000256" key="1">
    <source>
        <dbReference type="SAM" id="MobiDB-lite"/>
    </source>
</evidence>